<dbReference type="AlphaFoldDB" id="A0A7X0IVW2"/>
<dbReference type="InterPro" id="IPR021760">
    <property type="entry name" value="RepC_C"/>
</dbReference>
<feature type="region of interest" description="Disordered" evidence="1">
    <location>
        <begin position="228"/>
        <end position="264"/>
    </location>
</feature>
<evidence type="ECO:0000313" key="5">
    <source>
        <dbReference type="Proteomes" id="UP000565576"/>
    </source>
</evidence>
<proteinExistence type="predicted"/>
<dbReference type="Pfam" id="PF03428">
    <property type="entry name" value="RP-C"/>
    <property type="match status" value="1"/>
</dbReference>
<sequence length="419" mass="45705">MTETAPVASFRRVTPGIVASARLAMANDVPDIAKAEIALLLKKAAPVLGIDGTTYHVLDILLGLSRADDWKGTGRPIVAISNAKLAEFTMRSERTVIRCIRRLVEAGIAAYRDSSTGRRFIYRGDNGEINAGYGIDFTPARVRASELKLVVEQYHAKLNRELAARRDVKRLARALEDIGRAFPEKQADLRLYVSSINCADVAIEERAEMFRTLHQCVLDEINSSAEELNMSGEGDTGDGPYINRTQESLSDSRPSGTRSDERDINYDGSNAAKMAFEKDIGEIDAQEQTPASSVRVDVGDSVQVEVLGSVSIGLIQAACREAQALLGIEFTSWSSLARSGEALRRVVGLSEAGWADGRARVGVYTASAILATVLEKYIRDPELISKPGGYFRAMVDRATDRRLNLERTLFGLADGVYGK</sequence>
<organism evidence="4 5">
    <name type="scientific">Rhizobium lusitanum</name>
    <dbReference type="NCBI Taxonomy" id="293958"/>
    <lineage>
        <taxon>Bacteria</taxon>
        <taxon>Pseudomonadati</taxon>
        <taxon>Pseudomonadota</taxon>
        <taxon>Alphaproteobacteria</taxon>
        <taxon>Hyphomicrobiales</taxon>
        <taxon>Rhizobiaceae</taxon>
        <taxon>Rhizobium/Agrobacterium group</taxon>
        <taxon>Rhizobium</taxon>
    </lineage>
</organism>
<feature type="compositionally biased region" description="Polar residues" evidence="1">
    <location>
        <begin position="243"/>
        <end position="257"/>
    </location>
</feature>
<dbReference type="Proteomes" id="UP000565576">
    <property type="component" value="Unassembled WGS sequence"/>
</dbReference>
<comment type="caution">
    <text evidence="4">The sequence shown here is derived from an EMBL/GenBank/DDBJ whole genome shotgun (WGS) entry which is preliminary data.</text>
</comment>
<feature type="domain" description="Plasmid replication protein C C-terminal" evidence="3">
    <location>
        <begin position="312"/>
        <end position="413"/>
    </location>
</feature>
<accession>A0A7X0IVW2</accession>
<protein>
    <submittedName>
        <fullName evidence="4">Replication initiation protein RepC</fullName>
    </submittedName>
</protein>
<evidence type="ECO:0000259" key="2">
    <source>
        <dbReference type="Pfam" id="PF03428"/>
    </source>
</evidence>
<evidence type="ECO:0000313" key="4">
    <source>
        <dbReference type="EMBL" id="MBB6486947.1"/>
    </source>
</evidence>
<feature type="domain" description="Plasmid replication protein C N-terminal" evidence="2">
    <location>
        <begin position="11"/>
        <end position="175"/>
    </location>
</feature>
<reference evidence="4 5" key="1">
    <citation type="submission" date="2020-08" db="EMBL/GenBank/DDBJ databases">
        <title>Genomic Encyclopedia of Type Strains, Phase IV (KMG-V): Genome sequencing to study the core and pangenomes of soil and plant-associated prokaryotes.</title>
        <authorList>
            <person name="Whitman W."/>
        </authorList>
    </citation>
    <scope>NUCLEOTIDE SEQUENCE [LARGE SCALE GENOMIC DNA]</scope>
    <source>
        <strain evidence="4 5">SEMIA 4060</strain>
    </source>
</reference>
<name>A0A7X0IVW2_9HYPH</name>
<evidence type="ECO:0000256" key="1">
    <source>
        <dbReference type="SAM" id="MobiDB-lite"/>
    </source>
</evidence>
<dbReference type="RefSeq" id="WP_184707323.1">
    <property type="nucleotide sequence ID" value="NZ_JACHBG010000010.1"/>
</dbReference>
<dbReference type="NCBIfam" id="NF040974">
    <property type="entry name" value="RepABC_RepC"/>
    <property type="match status" value="1"/>
</dbReference>
<dbReference type="InterPro" id="IPR005090">
    <property type="entry name" value="RepC_N"/>
</dbReference>
<dbReference type="InterPro" id="IPR047611">
    <property type="entry name" value="RepABC_RepC"/>
</dbReference>
<dbReference type="Pfam" id="PF11800">
    <property type="entry name" value="RP-C_C"/>
    <property type="match status" value="1"/>
</dbReference>
<evidence type="ECO:0000259" key="3">
    <source>
        <dbReference type="Pfam" id="PF11800"/>
    </source>
</evidence>
<gene>
    <name evidence="4" type="ORF">GGD46_004246</name>
</gene>
<dbReference type="EMBL" id="JACHBG010000010">
    <property type="protein sequence ID" value="MBB6486947.1"/>
    <property type="molecule type" value="Genomic_DNA"/>
</dbReference>